<dbReference type="OrthoDB" id="24822at2759"/>
<organism evidence="2 3">
    <name type="scientific">Ancylostoma ceylanicum</name>
    <dbReference type="NCBI Taxonomy" id="53326"/>
    <lineage>
        <taxon>Eukaryota</taxon>
        <taxon>Metazoa</taxon>
        <taxon>Ecdysozoa</taxon>
        <taxon>Nematoda</taxon>
        <taxon>Chromadorea</taxon>
        <taxon>Rhabditida</taxon>
        <taxon>Rhabditina</taxon>
        <taxon>Rhabditomorpha</taxon>
        <taxon>Strongyloidea</taxon>
        <taxon>Ancylostomatidae</taxon>
        <taxon>Ancylostomatinae</taxon>
        <taxon>Ancylostoma</taxon>
    </lineage>
</organism>
<feature type="region of interest" description="Disordered" evidence="1">
    <location>
        <begin position="1"/>
        <end position="23"/>
    </location>
</feature>
<evidence type="ECO:0000313" key="2">
    <source>
        <dbReference type="EMBL" id="EYC04144.1"/>
    </source>
</evidence>
<evidence type="ECO:0000256" key="1">
    <source>
        <dbReference type="SAM" id="MobiDB-lite"/>
    </source>
</evidence>
<keyword evidence="3" id="KW-1185">Reference proteome</keyword>
<proteinExistence type="predicted"/>
<protein>
    <submittedName>
        <fullName evidence="2">Uncharacterized protein</fullName>
    </submittedName>
</protein>
<gene>
    <name evidence="2" type="primary">Acey_s0089.g2241</name>
    <name evidence="2" type="ORF">Y032_0089g2241</name>
</gene>
<dbReference type="EMBL" id="JARK01001425">
    <property type="protein sequence ID" value="EYC04144.1"/>
    <property type="molecule type" value="Genomic_DNA"/>
</dbReference>
<dbReference type="AlphaFoldDB" id="A0A016TMF0"/>
<reference evidence="3" key="1">
    <citation type="journal article" date="2015" name="Nat. Genet.">
        <title>The genome and transcriptome of the zoonotic hookworm Ancylostoma ceylanicum identify infection-specific gene families.</title>
        <authorList>
            <person name="Schwarz E.M."/>
            <person name="Hu Y."/>
            <person name="Antoshechkin I."/>
            <person name="Miller M.M."/>
            <person name="Sternberg P.W."/>
            <person name="Aroian R.V."/>
        </authorList>
    </citation>
    <scope>NUCLEOTIDE SEQUENCE</scope>
    <source>
        <strain evidence="3">HY135</strain>
    </source>
</reference>
<accession>A0A016TMF0</accession>
<comment type="caution">
    <text evidence="2">The sequence shown here is derived from an EMBL/GenBank/DDBJ whole genome shotgun (WGS) entry which is preliminary data.</text>
</comment>
<dbReference type="Proteomes" id="UP000024635">
    <property type="component" value="Unassembled WGS sequence"/>
</dbReference>
<name>A0A016TMF0_9BILA</name>
<sequence>MFGAPQSDFQQEEALPKTGWKSRSRTCQTAKVCRVSTTACARSEILPQTHGVLHSTSTQAMLNETTTHAKPTSPHAKSMQNPCKTRFTNRVLHGICMS</sequence>
<evidence type="ECO:0000313" key="3">
    <source>
        <dbReference type="Proteomes" id="UP000024635"/>
    </source>
</evidence>